<dbReference type="PANTHER" id="PTHR21716">
    <property type="entry name" value="TRANSMEMBRANE PROTEIN"/>
    <property type="match status" value="1"/>
</dbReference>
<feature type="transmembrane region" description="Helical" evidence="8">
    <location>
        <begin position="274"/>
        <end position="292"/>
    </location>
</feature>
<reference evidence="9 10" key="1">
    <citation type="submission" date="2018-05" db="EMBL/GenBank/DDBJ databases">
        <title>Genomic Encyclopedia of Type Strains, Phase IV (KMG-IV): sequencing the most valuable type-strain genomes for metagenomic binning, comparative biology and taxonomic classification.</title>
        <authorList>
            <person name="Goeker M."/>
        </authorList>
    </citation>
    <scope>NUCLEOTIDE SEQUENCE [LARGE SCALE GENOMIC DNA]</scope>
    <source>
        <strain evidence="9 10">JC118</strain>
    </source>
</reference>
<feature type="transmembrane region" description="Helical" evidence="8">
    <location>
        <begin position="241"/>
        <end position="262"/>
    </location>
</feature>
<name>A0A318KV28_9FIRM</name>
<dbReference type="OrthoDB" id="9793390at2"/>
<dbReference type="STRING" id="1034346.GCA_000313565_00629"/>
<keyword evidence="4" id="KW-1003">Cell membrane</keyword>
<evidence type="ECO:0000256" key="3">
    <source>
        <dbReference type="ARBA" id="ARBA00022448"/>
    </source>
</evidence>
<evidence type="ECO:0000256" key="6">
    <source>
        <dbReference type="ARBA" id="ARBA00022989"/>
    </source>
</evidence>
<comment type="caution">
    <text evidence="9">The sequence shown here is derived from an EMBL/GenBank/DDBJ whole genome shotgun (WGS) entry which is preliminary data.</text>
</comment>
<evidence type="ECO:0000313" key="10">
    <source>
        <dbReference type="Proteomes" id="UP000247612"/>
    </source>
</evidence>
<keyword evidence="5 8" id="KW-0812">Transmembrane</keyword>
<dbReference type="InterPro" id="IPR002549">
    <property type="entry name" value="AI-2E-like"/>
</dbReference>
<evidence type="ECO:0000313" key="9">
    <source>
        <dbReference type="EMBL" id="PXX79565.1"/>
    </source>
</evidence>
<comment type="subcellular location">
    <subcellularLocation>
        <location evidence="1">Cell membrane</location>
        <topology evidence="1">Multi-pass membrane protein</topology>
    </subcellularLocation>
</comment>
<sequence length="399" mass="44478">MFKHPLWEKLKPWIVLSTYILVLLTALLNFKTVSEHLLWVISLFNPLLYGIAIAYVLNQPMKHIEKFLRSHMNPKGCLIKHVRGISMVLTLLLAAVLLTLIFMIVIPRIFASVGTLVNNVTVLVRGLVNNMNDILAYFNVDLNLIDLKQVETFLNMPWNEIVNNAISIAQKWLSSSASGIVSTTVAFGNTFATWFAGFMFSLYLLASKETLIRQIKKVLVVIFKEKGAKRCVVIGRKANEIFSGFIGGQLMEACILGILYYIGMTLFKMPFAELISSIIAIASLVPVFGAMFGMIIGAILIFTINPLQALVFIIFYQVLQEIENNLIYPRVVGSSVGLPGLWTLLSIFVFGGLFGVFGMLTAVPTTALIYNLFVEYVNNQLESMAITVDEEIHHSAENA</sequence>
<feature type="transmembrane region" description="Helical" evidence="8">
    <location>
        <begin position="36"/>
        <end position="57"/>
    </location>
</feature>
<protein>
    <submittedName>
        <fullName evidence="9">Putative PurR-regulated permease PerM</fullName>
    </submittedName>
</protein>
<gene>
    <name evidence="9" type="ORF">DES51_10535</name>
</gene>
<feature type="transmembrane region" description="Helical" evidence="8">
    <location>
        <begin position="299"/>
        <end position="319"/>
    </location>
</feature>
<comment type="similarity">
    <text evidence="2">Belongs to the autoinducer-2 exporter (AI-2E) (TC 2.A.86) family.</text>
</comment>
<organism evidence="9 10">
    <name type="scientific">Dielma fastidiosa</name>
    <dbReference type="NCBI Taxonomy" id="1034346"/>
    <lineage>
        <taxon>Bacteria</taxon>
        <taxon>Bacillati</taxon>
        <taxon>Bacillota</taxon>
        <taxon>Erysipelotrichia</taxon>
        <taxon>Erysipelotrichales</taxon>
        <taxon>Erysipelotrichaceae</taxon>
        <taxon>Dielma</taxon>
    </lineage>
</organism>
<evidence type="ECO:0000256" key="4">
    <source>
        <dbReference type="ARBA" id="ARBA00022475"/>
    </source>
</evidence>
<dbReference type="PANTHER" id="PTHR21716:SF53">
    <property type="entry name" value="PERMEASE PERM-RELATED"/>
    <property type="match status" value="1"/>
</dbReference>
<feature type="transmembrane region" description="Helical" evidence="8">
    <location>
        <begin position="180"/>
        <end position="206"/>
    </location>
</feature>
<evidence type="ECO:0000256" key="2">
    <source>
        <dbReference type="ARBA" id="ARBA00009773"/>
    </source>
</evidence>
<keyword evidence="7 8" id="KW-0472">Membrane</keyword>
<dbReference type="Pfam" id="PF01594">
    <property type="entry name" value="AI-2E_transport"/>
    <property type="match status" value="1"/>
</dbReference>
<feature type="transmembrane region" description="Helical" evidence="8">
    <location>
        <begin position="12"/>
        <end position="30"/>
    </location>
</feature>
<dbReference type="AlphaFoldDB" id="A0A318KV28"/>
<feature type="transmembrane region" description="Helical" evidence="8">
    <location>
        <begin position="339"/>
        <end position="363"/>
    </location>
</feature>
<keyword evidence="6 8" id="KW-1133">Transmembrane helix</keyword>
<evidence type="ECO:0000256" key="5">
    <source>
        <dbReference type="ARBA" id="ARBA00022692"/>
    </source>
</evidence>
<evidence type="ECO:0000256" key="8">
    <source>
        <dbReference type="SAM" id="Phobius"/>
    </source>
</evidence>
<dbReference type="RefSeq" id="WP_022936936.1">
    <property type="nucleotide sequence ID" value="NZ_CABKRQ010000002.1"/>
</dbReference>
<keyword evidence="10" id="KW-1185">Reference proteome</keyword>
<evidence type="ECO:0000256" key="1">
    <source>
        <dbReference type="ARBA" id="ARBA00004651"/>
    </source>
</evidence>
<dbReference type="EMBL" id="QJKH01000005">
    <property type="protein sequence ID" value="PXX79565.1"/>
    <property type="molecule type" value="Genomic_DNA"/>
</dbReference>
<proteinExistence type="inferred from homology"/>
<dbReference type="Proteomes" id="UP000247612">
    <property type="component" value="Unassembled WGS sequence"/>
</dbReference>
<evidence type="ECO:0000256" key="7">
    <source>
        <dbReference type="ARBA" id="ARBA00023136"/>
    </source>
</evidence>
<dbReference type="GO" id="GO:0055085">
    <property type="term" value="P:transmembrane transport"/>
    <property type="evidence" value="ECO:0007669"/>
    <property type="project" value="TreeGrafter"/>
</dbReference>
<keyword evidence="3" id="KW-0813">Transport</keyword>
<accession>A0A318KV28</accession>
<feature type="transmembrane region" description="Helical" evidence="8">
    <location>
        <begin position="88"/>
        <end position="110"/>
    </location>
</feature>
<dbReference type="GO" id="GO:0005886">
    <property type="term" value="C:plasma membrane"/>
    <property type="evidence" value="ECO:0007669"/>
    <property type="project" value="UniProtKB-SubCell"/>
</dbReference>